<dbReference type="PANTHER" id="PTHR45763">
    <property type="entry name" value="HYDROLASE, ALPHA/BETA FOLD FAMILY PROTEIN, EXPRESSED-RELATED"/>
    <property type="match status" value="1"/>
</dbReference>
<dbReference type="Pfam" id="PF00561">
    <property type="entry name" value="Abhydrolase_1"/>
    <property type="match status" value="1"/>
</dbReference>
<dbReference type="RefSeq" id="WP_141634432.1">
    <property type="nucleotide sequence ID" value="NZ_VIGB01000003.1"/>
</dbReference>
<accession>A0A540W467</accession>
<name>A0A540W467_9ACTN</name>
<dbReference type="EMBL" id="VIGB01000003">
    <property type="protein sequence ID" value="TQF03826.1"/>
    <property type="molecule type" value="Genomic_DNA"/>
</dbReference>
<feature type="domain" description="AB hydrolase-1" evidence="1">
    <location>
        <begin position="26"/>
        <end position="276"/>
    </location>
</feature>
<dbReference type="InterPro" id="IPR000073">
    <property type="entry name" value="AB_hydrolase_1"/>
</dbReference>
<sequence>MQPRLVKTGDDRTLAVQSFGNPAGRPVFLLHGTPGSRVGPTPRSTVLYNLGVHLISFDRPGYGGSDRQRGRRVASAAADVQTIADELGLETFAVVGRSGGAPHALACGALLPGRVHRVAALVPLAPRDAEGLDWYSGMTASNIRDYRAAERGHKRIAATMAQRARRIRDDPATVLAGLRQELSGNDAAVVSDAGIRRMLARNYREAFRQNADGWIDDVLAFTTGWGFQVEDITAKTWLWHGAEDMFSPVDHSRWLASHIPDATLFLEPGVAHFASFRVLTAAVKWAAGAPR</sequence>
<dbReference type="GO" id="GO:0016787">
    <property type="term" value="F:hydrolase activity"/>
    <property type="evidence" value="ECO:0007669"/>
    <property type="project" value="UniProtKB-KW"/>
</dbReference>
<gene>
    <name evidence="2" type="ORF">E6W39_18330</name>
</gene>
<dbReference type="Gene3D" id="3.40.50.1820">
    <property type="entry name" value="alpha/beta hydrolase"/>
    <property type="match status" value="1"/>
</dbReference>
<keyword evidence="3" id="KW-1185">Reference proteome</keyword>
<dbReference type="Proteomes" id="UP000319103">
    <property type="component" value="Unassembled WGS sequence"/>
</dbReference>
<evidence type="ECO:0000313" key="3">
    <source>
        <dbReference type="Proteomes" id="UP000319103"/>
    </source>
</evidence>
<dbReference type="InterPro" id="IPR029058">
    <property type="entry name" value="AB_hydrolase_fold"/>
</dbReference>
<evidence type="ECO:0000259" key="1">
    <source>
        <dbReference type="Pfam" id="PF00561"/>
    </source>
</evidence>
<dbReference type="AlphaFoldDB" id="A0A540W467"/>
<organism evidence="2 3">
    <name type="scientific">Kitasatospora acidiphila</name>
    <dbReference type="NCBI Taxonomy" id="2567942"/>
    <lineage>
        <taxon>Bacteria</taxon>
        <taxon>Bacillati</taxon>
        <taxon>Actinomycetota</taxon>
        <taxon>Actinomycetes</taxon>
        <taxon>Kitasatosporales</taxon>
        <taxon>Streptomycetaceae</taxon>
        <taxon>Kitasatospora</taxon>
    </lineage>
</organism>
<reference evidence="2 3" key="1">
    <citation type="submission" date="2019-06" db="EMBL/GenBank/DDBJ databases">
        <title>Description of Kitasatospora acidophila sp. nov. isolated from pine grove soil, and reclassification of Streptomyces novaecaesareae to Kitasatospora novaeceasareae comb. nov.</title>
        <authorList>
            <person name="Kim M.J."/>
        </authorList>
    </citation>
    <scope>NUCLEOTIDE SEQUENCE [LARGE SCALE GENOMIC DNA]</scope>
    <source>
        <strain evidence="2 3">MMS16-CNU292</strain>
    </source>
</reference>
<protein>
    <submittedName>
        <fullName evidence="2">Alpha/beta hydrolase</fullName>
    </submittedName>
</protein>
<dbReference type="SUPFAM" id="SSF53474">
    <property type="entry name" value="alpha/beta-Hydrolases"/>
    <property type="match status" value="1"/>
</dbReference>
<dbReference type="PANTHER" id="PTHR45763:SF46">
    <property type="entry name" value="AB HYDROLASE-1 DOMAIN-CONTAINING PROTEIN"/>
    <property type="match status" value="1"/>
</dbReference>
<dbReference type="OrthoDB" id="9800988at2"/>
<proteinExistence type="predicted"/>
<comment type="caution">
    <text evidence="2">The sequence shown here is derived from an EMBL/GenBank/DDBJ whole genome shotgun (WGS) entry which is preliminary data.</text>
</comment>
<keyword evidence="2" id="KW-0378">Hydrolase</keyword>
<evidence type="ECO:0000313" key="2">
    <source>
        <dbReference type="EMBL" id="TQF03826.1"/>
    </source>
</evidence>